<dbReference type="Proteomes" id="UP001519460">
    <property type="component" value="Unassembled WGS sequence"/>
</dbReference>
<gene>
    <name evidence="2" type="ORF">BaRGS_00022999</name>
</gene>
<sequence>MARLLLCALLVLQLCVTGTLATIGAACPCAATEICENAVCKAQVGETCTSGGTDCGANAVCGDTATSGTFVCECNPPNLADANTGACCDVCDDTGSKCDTTATPKICVCDSATHKINDDGTACESESG</sequence>
<keyword evidence="3" id="KW-1185">Reference proteome</keyword>
<accession>A0ABD0KF10</accession>
<reference evidence="2 3" key="1">
    <citation type="journal article" date="2023" name="Sci. Data">
        <title>Genome assembly of the Korean intertidal mud-creeper Batillaria attramentaria.</title>
        <authorList>
            <person name="Patra A.K."/>
            <person name="Ho P.T."/>
            <person name="Jun S."/>
            <person name="Lee S.J."/>
            <person name="Kim Y."/>
            <person name="Won Y.J."/>
        </authorList>
    </citation>
    <scope>NUCLEOTIDE SEQUENCE [LARGE SCALE GENOMIC DNA]</scope>
    <source>
        <strain evidence="2">Wonlab-2016</strain>
    </source>
</reference>
<proteinExistence type="predicted"/>
<protein>
    <recommendedName>
        <fullName evidence="4">EGF-like domain-containing protein</fullName>
    </recommendedName>
</protein>
<feature type="non-terminal residue" evidence="2">
    <location>
        <position position="128"/>
    </location>
</feature>
<feature type="signal peptide" evidence="1">
    <location>
        <begin position="1"/>
        <end position="21"/>
    </location>
</feature>
<organism evidence="2 3">
    <name type="scientific">Batillaria attramentaria</name>
    <dbReference type="NCBI Taxonomy" id="370345"/>
    <lineage>
        <taxon>Eukaryota</taxon>
        <taxon>Metazoa</taxon>
        <taxon>Spiralia</taxon>
        <taxon>Lophotrochozoa</taxon>
        <taxon>Mollusca</taxon>
        <taxon>Gastropoda</taxon>
        <taxon>Caenogastropoda</taxon>
        <taxon>Sorbeoconcha</taxon>
        <taxon>Cerithioidea</taxon>
        <taxon>Batillariidae</taxon>
        <taxon>Batillaria</taxon>
    </lineage>
</organism>
<evidence type="ECO:0000256" key="1">
    <source>
        <dbReference type="SAM" id="SignalP"/>
    </source>
</evidence>
<dbReference type="EMBL" id="JACVVK020000190">
    <property type="protein sequence ID" value="KAK7485698.1"/>
    <property type="molecule type" value="Genomic_DNA"/>
</dbReference>
<evidence type="ECO:0008006" key="4">
    <source>
        <dbReference type="Google" id="ProtNLM"/>
    </source>
</evidence>
<evidence type="ECO:0000313" key="3">
    <source>
        <dbReference type="Proteomes" id="UP001519460"/>
    </source>
</evidence>
<evidence type="ECO:0000313" key="2">
    <source>
        <dbReference type="EMBL" id="KAK7485698.1"/>
    </source>
</evidence>
<dbReference type="PROSITE" id="PS51257">
    <property type="entry name" value="PROKAR_LIPOPROTEIN"/>
    <property type="match status" value="1"/>
</dbReference>
<name>A0ABD0KF10_9CAEN</name>
<dbReference type="AlphaFoldDB" id="A0ABD0KF10"/>
<comment type="caution">
    <text evidence="2">The sequence shown here is derived from an EMBL/GenBank/DDBJ whole genome shotgun (WGS) entry which is preliminary data.</text>
</comment>
<feature type="chain" id="PRO_5044861718" description="EGF-like domain-containing protein" evidence="1">
    <location>
        <begin position="22"/>
        <end position="128"/>
    </location>
</feature>
<keyword evidence="1" id="KW-0732">Signal</keyword>